<dbReference type="KEGG" id="pko:PKOR_15640"/>
<evidence type="ECO:0000313" key="1">
    <source>
        <dbReference type="EMBL" id="AKD04260.1"/>
    </source>
</evidence>
<proteinExistence type="predicted"/>
<organism evidence="1 2">
    <name type="scientific">Pontibacter korlensis</name>
    <dbReference type="NCBI Taxonomy" id="400092"/>
    <lineage>
        <taxon>Bacteria</taxon>
        <taxon>Pseudomonadati</taxon>
        <taxon>Bacteroidota</taxon>
        <taxon>Cytophagia</taxon>
        <taxon>Cytophagales</taxon>
        <taxon>Hymenobacteraceae</taxon>
        <taxon>Pontibacter</taxon>
    </lineage>
</organism>
<keyword evidence="2" id="KW-1185">Reference proteome</keyword>
<sequence>MVKYFGGLTEANLMQTPQEYDGVASRIEDLLDALPGSAKAMELRRLTKLVVEFASTGLPL</sequence>
<dbReference type="Proteomes" id="UP000033109">
    <property type="component" value="Chromosome"/>
</dbReference>
<name>A0A0E3ZH56_9BACT</name>
<dbReference type="HOGENOM" id="CLU_2937732_0_0_10"/>
<dbReference type="AlphaFoldDB" id="A0A0E3ZH56"/>
<dbReference type="EMBL" id="CP009621">
    <property type="protein sequence ID" value="AKD04260.1"/>
    <property type="molecule type" value="Genomic_DNA"/>
</dbReference>
<reference evidence="1 2" key="1">
    <citation type="journal article" date="2015" name="Sci. Rep.">
        <title>Unraveling adaptation of Pontibacter korlensis to radiation and infertility in desert through complete genome and comparative transcriptomic analysis.</title>
        <authorList>
            <person name="Dai J."/>
            <person name="Dai W."/>
            <person name="Qiu C."/>
            <person name="Yang Z."/>
            <person name="Zhang Y."/>
            <person name="Zhou M."/>
            <person name="Zhang L."/>
            <person name="Fang C."/>
            <person name="Gao Q."/>
            <person name="Yang Q."/>
            <person name="Li X."/>
            <person name="Wang Z."/>
            <person name="Wang Z."/>
            <person name="Jia Z."/>
            <person name="Chen X."/>
        </authorList>
    </citation>
    <scope>NUCLEOTIDE SEQUENCE [LARGE SCALE GENOMIC DNA]</scope>
    <source>
        <strain evidence="1 2">X14-1T</strain>
    </source>
</reference>
<accession>A0A0E3ZH56</accession>
<protein>
    <submittedName>
        <fullName evidence="1">Uncharacterized protein</fullName>
    </submittedName>
</protein>
<gene>
    <name evidence="1" type="ORF">PKOR_15640</name>
</gene>
<dbReference type="PATRIC" id="fig|400092.3.peg.3417"/>
<evidence type="ECO:0000313" key="2">
    <source>
        <dbReference type="Proteomes" id="UP000033109"/>
    </source>
</evidence>